<evidence type="ECO:0000313" key="3">
    <source>
        <dbReference type="Proteomes" id="UP001390339"/>
    </source>
</evidence>
<dbReference type="Proteomes" id="UP001390339">
    <property type="component" value="Unassembled WGS sequence"/>
</dbReference>
<dbReference type="EMBL" id="JAPCWZ010000006">
    <property type="protein sequence ID" value="KAK8859698.1"/>
    <property type="molecule type" value="Genomic_DNA"/>
</dbReference>
<organism evidence="2 3">
    <name type="scientific">Apiospora arundinis</name>
    <dbReference type="NCBI Taxonomy" id="335852"/>
    <lineage>
        <taxon>Eukaryota</taxon>
        <taxon>Fungi</taxon>
        <taxon>Dikarya</taxon>
        <taxon>Ascomycota</taxon>
        <taxon>Pezizomycotina</taxon>
        <taxon>Sordariomycetes</taxon>
        <taxon>Xylariomycetidae</taxon>
        <taxon>Amphisphaeriales</taxon>
        <taxon>Apiosporaceae</taxon>
        <taxon>Apiospora</taxon>
    </lineage>
</organism>
<evidence type="ECO:0000256" key="1">
    <source>
        <dbReference type="SAM" id="SignalP"/>
    </source>
</evidence>
<sequence length="242" mass="26224">MVSFKTICLLGAALLGSVQAIPAIPRANTLQLSGESGTGGVEIPDLDVRGAAPFEATADGLEKRNKPVMRLWWTPKGQFVFMAGLNFPQGIIDNLAHMTVDAPPAIMYETVANFFNPFTIGSAHQRAATLFRQATQKGGMYGSGPAQGDMGFGLVLNTFPPANDVQAMLKAIQAWAETTGNPLQIIMKPNDFMNLGGLIRNSKRINQRESAKCPKLDNIMQYVNKDVPANLDLKKLRYAGRC</sequence>
<name>A0ABR2I9L9_9PEZI</name>
<keyword evidence="1" id="KW-0732">Signal</keyword>
<evidence type="ECO:0000313" key="2">
    <source>
        <dbReference type="EMBL" id="KAK8859698.1"/>
    </source>
</evidence>
<reference evidence="2 3" key="1">
    <citation type="journal article" date="2024" name="IMA Fungus">
        <title>Apiospora arundinis, a panoply of carbohydrate-active enzymes and secondary metabolites.</title>
        <authorList>
            <person name="Sorensen T."/>
            <person name="Petersen C."/>
            <person name="Muurmann A.T."/>
            <person name="Christiansen J.V."/>
            <person name="Brundto M.L."/>
            <person name="Overgaard C.K."/>
            <person name="Boysen A.T."/>
            <person name="Wollenberg R.D."/>
            <person name="Larsen T.O."/>
            <person name="Sorensen J.L."/>
            <person name="Nielsen K.L."/>
            <person name="Sondergaard T.E."/>
        </authorList>
    </citation>
    <scope>NUCLEOTIDE SEQUENCE [LARGE SCALE GENOMIC DNA]</scope>
    <source>
        <strain evidence="2 3">AAU 773</strain>
    </source>
</reference>
<protein>
    <submittedName>
        <fullName evidence="2">Uncharacterized protein</fullName>
    </submittedName>
</protein>
<keyword evidence="3" id="KW-1185">Reference proteome</keyword>
<feature type="signal peptide" evidence="1">
    <location>
        <begin position="1"/>
        <end position="20"/>
    </location>
</feature>
<proteinExistence type="predicted"/>
<comment type="caution">
    <text evidence="2">The sequence shown here is derived from an EMBL/GenBank/DDBJ whole genome shotgun (WGS) entry which is preliminary data.</text>
</comment>
<gene>
    <name evidence="2" type="ORF">PGQ11_010432</name>
</gene>
<feature type="chain" id="PRO_5046189940" evidence="1">
    <location>
        <begin position="21"/>
        <end position="242"/>
    </location>
</feature>
<accession>A0ABR2I9L9</accession>